<sequence length="243" mass="26423">MKTRTRILSALAALLLPVAGHACETITFEGRGYAVCEARTGEDLRIFQTAPDGRPFGSFTRVNNALRGEGKRLAFAMNAGMYHPDRSPVGLLIEDGVQRKDLVVGPSDGNFGLEPNGVFCIGDRFRVIETRAYAADPPACRFATQSGPMLVIGGALHPRFLVDSDSRHIRNGVGVRADGQTALFVISEEEVTFHEFARLFRDVLKTPDALFFDGSISRLHAPELGRDDIGFPLGPIVGLVVDR</sequence>
<dbReference type="EMBL" id="CP047289">
    <property type="protein sequence ID" value="QUS35995.1"/>
    <property type="molecule type" value="Genomic_DNA"/>
</dbReference>
<evidence type="ECO:0000313" key="4">
    <source>
        <dbReference type="Proteomes" id="UP000679284"/>
    </source>
</evidence>
<keyword evidence="4" id="KW-1185">Reference proteome</keyword>
<feature type="signal peptide" evidence="1">
    <location>
        <begin position="1"/>
        <end position="22"/>
    </location>
</feature>
<reference evidence="3" key="1">
    <citation type="submission" date="2020-01" db="EMBL/GenBank/DDBJ databases">
        <authorList>
            <person name="Yang Y."/>
            <person name="Kwon Y.M."/>
        </authorList>
    </citation>
    <scope>NUCLEOTIDE SEQUENCE</scope>
    <source>
        <strain evidence="3">PG104</strain>
    </source>
</reference>
<evidence type="ECO:0000313" key="3">
    <source>
        <dbReference type="EMBL" id="QUS35995.1"/>
    </source>
</evidence>
<keyword evidence="1" id="KW-0732">Signal</keyword>
<dbReference type="Pfam" id="PF09992">
    <property type="entry name" value="NAGPA"/>
    <property type="match status" value="1"/>
</dbReference>
<dbReference type="RefSeq" id="WP_211783216.1">
    <property type="nucleotide sequence ID" value="NZ_CP047289.1"/>
</dbReference>
<dbReference type="Proteomes" id="UP000679284">
    <property type="component" value="Chromosome"/>
</dbReference>
<name>A0A8J8SKJ7_9RHOB</name>
<accession>A0A8J8SKJ7</accession>
<dbReference type="AlphaFoldDB" id="A0A8J8SKJ7"/>
<dbReference type="KEGG" id="fap:GR316_06785"/>
<dbReference type="InterPro" id="IPR018711">
    <property type="entry name" value="NAGPA"/>
</dbReference>
<evidence type="ECO:0000256" key="1">
    <source>
        <dbReference type="SAM" id="SignalP"/>
    </source>
</evidence>
<organism evidence="3 4">
    <name type="scientific">Falsirhodobacter algicola</name>
    <dbReference type="NCBI Taxonomy" id="2692330"/>
    <lineage>
        <taxon>Bacteria</taxon>
        <taxon>Pseudomonadati</taxon>
        <taxon>Pseudomonadota</taxon>
        <taxon>Alphaproteobacteria</taxon>
        <taxon>Rhodobacterales</taxon>
        <taxon>Paracoccaceae</taxon>
        <taxon>Falsirhodobacter</taxon>
    </lineage>
</organism>
<evidence type="ECO:0000259" key="2">
    <source>
        <dbReference type="Pfam" id="PF09992"/>
    </source>
</evidence>
<feature type="chain" id="PRO_5035329764" description="Phosphodiester glycosidase domain-containing protein" evidence="1">
    <location>
        <begin position="23"/>
        <end position="243"/>
    </location>
</feature>
<proteinExistence type="predicted"/>
<protein>
    <recommendedName>
        <fullName evidence="2">Phosphodiester glycosidase domain-containing protein</fullName>
    </recommendedName>
</protein>
<feature type="domain" description="Phosphodiester glycosidase" evidence="2">
    <location>
        <begin position="73"/>
        <end position="217"/>
    </location>
</feature>
<gene>
    <name evidence="3" type="ORF">GR316_06785</name>
</gene>